<dbReference type="PROSITE" id="PS50011">
    <property type="entry name" value="PROTEIN_KINASE_DOM"/>
    <property type="match status" value="1"/>
</dbReference>
<proteinExistence type="predicted"/>
<sequence length="181" mass="20453">MNAKVSDFGMARIFGVDQTQGNTSKIVGTFGYISPEYAMHGQFSVKSDVFRFGVLILEIISGKKNSCFYPLDGAKDLLSYAWKLWRDGIPLELMDPTLKDSYSRNEVLRCIHIGLLCVQEYADPRPSMASIVLLLNSYSVTLPLPQQPPFLARSRIELDQFTRQAMTLFVNEASITELYPR</sequence>
<dbReference type="AlphaFoldDB" id="A0A5J4ZM95"/>
<dbReference type="GO" id="GO:0004674">
    <property type="term" value="F:protein serine/threonine kinase activity"/>
    <property type="evidence" value="ECO:0007669"/>
    <property type="project" value="UniProtKB-KW"/>
</dbReference>
<evidence type="ECO:0000313" key="8">
    <source>
        <dbReference type="Proteomes" id="UP000325577"/>
    </source>
</evidence>
<dbReference type="GO" id="GO:0005886">
    <property type="term" value="C:plasma membrane"/>
    <property type="evidence" value="ECO:0007669"/>
    <property type="project" value="TreeGrafter"/>
</dbReference>
<feature type="domain" description="Protein kinase" evidence="6">
    <location>
        <begin position="1"/>
        <end position="151"/>
    </location>
</feature>
<evidence type="ECO:0000256" key="3">
    <source>
        <dbReference type="ARBA" id="ARBA00022741"/>
    </source>
</evidence>
<reference evidence="7 8" key="1">
    <citation type="submission" date="2019-09" db="EMBL/GenBank/DDBJ databases">
        <title>A chromosome-level genome assembly of the Chinese tupelo Nyssa sinensis.</title>
        <authorList>
            <person name="Yang X."/>
            <person name="Kang M."/>
            <person name="Yang Y."/>
            <person name="Xiong H."/>
            <person name="Wang M."/>
            <person name="Zhang Z."/>
            <person name="Wang Z."/>
            <person name="Wu H."/>
            <person name="Ma T."/>
            <person name="Liu J."/>
            <person name="Xi Z."/>
        </authorList>
    </citation>
    <scope>NUCLEOTIDE SEQUENCE [LARGE SCALE GENOMIC DNA]</scope>
    <source>
        <strain evidence="7">J267</strain>
        <tissue evidence="7">Leaf</tissue>
    </source>
</reference>
<evidence type="ECO:0000256" key="5">
    <source>
        <dbReference type="ARBA" id="ARBA00022840"/>
    </source>
</evidence>
<dbReference type="PANTHER" id="PTHR27002:SF1050">
    <property type="entry name" value="CYSTEINE-RICH RECEPTOR-LIKE PROTEIN KINASE 5"/>
    <property type="match status" value="1"/>
</dbReference>
<name>A0A5J4ZM95_9ASTE</name>
<keyword evidence="8" id="KW-1185">Reference proteome</keyword>
<dbReference type="FunFam" id="1.10.510.10:FF:001722">
    <property type="entry name" value="G-type lectin S-receptor-like serine/threonine-protein kinase B120"/>
    <property type="match status" value="1"/>
</dbReference>
<gene>
    <name evidence="7" type="ORF">F0562_014239</name>
</gene>
<protein>
    <recommendedName>
        <fullName evidence="6">Protein kinase domain-containing protein</fullName>
    </recommendedName>
</protein>
<dbReference type="InterPro" id="IPR000719">
    <property type="entry name" value="Prot_kinase_dom"/>
</dbReference>
<keyword evidence="1" id="KW-0723">Serine/threonine-protein kinase</keyword>
<evidence type="ECO:0000313" key="7">
    <source>
        <dbReference type="EMBL" id="KAA8519983.1"/>
    </source>
</evidence>
<evidence type="ECO:0000256" key="4">
    <source>
        <dbReference type="ARBA" id="ARBA00022777"/>
    </source>
</evidence>
<keyword evidence="2" id="KW-0808">Transferase</keyword>
<evidence type="ECO:0000259" key="6">
    <source>
        <dbReference type="PROSITE" id="PS50011"/>
    </source>
</evidence>
<organism evidence="7 8">
    <name type="scientific">Nyssa sinensis</name>
    <dbReference type="NCBI Taxonomy" id="561372"/>
    <lineage>
        <taxon>Eukaryota</taxon>
        <taxon>Viridiplantae</taxon>
        <taxon>Streptophyta</taxon>
        <taxon>Embryophyta</taxon>
        <taxon>Tracheophyta</taxon>
        <taxon>Spermatophyta</taxon>
        <taxon>Magnoliopsida</taxon>
        <taxon>eudicotyledons</taxon>
        <taxon>Gunneridae</taxon>
        <taxon>Pentapetalae</taxon>
        <taxon>asterids</taxon>
        <taxon>Cornales</taxon>
        <taxon>Nyssaceae</taxon>
        <taxon>Nyssa</taxon>
    </lineage>
</organism>
<dbReference type="Gene3D" id="1.10.510.10">
    <property type="entry name" value="Transferase(Phosphotransferase) domain 1"/>
    <property type="match status" value="1"/>
</dbReference>
<dbReference type="InterPro" id="IPR001245">
    <property type="entry name" value="Ser-Thr/Tyr_kinase_cat_dom"/>
</dbReference>
<keyword evidence="3" id="KW-0547">Nucleotide-binding</keyword>
<dbReference type="Proteomes" id="UP000325577">
    <property type="component" value="Linkage Group LG6"/>
</dbReference>
<dbReference type="InterPro" id="IPR011009">
    <property type="entry name" value="Kinase-like_dom_sf"/>
</dbReference>
<accession>A0A5J4ZM95</accession>
<dbReference type="SUPFAM" id="SSF56112">
    <property type="entry name" value="Protein kinase-like (PK-like)"/>
    <property type="match status" value="1"/>
</dbReference>
<dbReference type="EMBL" id="CM018049">
    <property type="protein sequence ID" value="KAA8519983.1"/>
    <property type="molecule type" value="Genomic_DNA"/>
</dbReference>
<dbReference type="Pfam" id="PF07714">
    <property type="entry name" value="PK_Tyr_Ser-Thr"/>
    <property type="match status" value="1"/>
</dbReference>
<dbReference type="PANTHER" id="PTHR27002">
    <property type="entry name" value="RECEPTOR-LIKE SERINE/THREONINE-PROTEIN KINASE SD1-8"/>
    <property type="match status" value="1"/>
</dbReference>
<keyword evidence="5" id="KW-0067">ATP-binding</keyword>
<dbReference type="OrthoDB" id="688481at2759"/>
<dbReference type="GO" id="GO:0005524">
    <property type="term" value="F:ATP binding"/>
    <property type="evidence" value="ECO:0007669"/>
    <property type="project" value="UniProtKB-KW"/>
</dbReference>
<keyword evidence="4" id="KW-0418">Kinase</keyword>
<evidence type="ECO:0000256" key="2">
    <source>
        <dbReference type="ARBA" id="ARBA00022679"/>
    </source>
</evidence>
<evidence type="ECO:0000256" key="1">
    <source>
        <dbReference type="ARBA" id="ARBA00022527"/>
    </source>
</evidence>